<accession>A0AAD7GFI6</accession>
<name>A0AAD7GFI6_MYCRO</name>
<feature type="non-terminal residue" evidence="1">
    <location>
        <position position="65"/>
    </location>
</feature>
<dbReference type="Proteomes" id="UP001221757">
    <property type="component" value="Unassembled WGS sequence"/>
</dbReference>
<sequence length="65" mass="7399">LERVQRRALRLICAAFKTSPINAMEIEASIPPIRLAMDAGNRRAALRFNKLSINSPIIQRLPDNW</sequence>
<organism evidence="1 2">
    <name type="scientific">Mycena rosella</name>
    <name type="common">Pink bonnet</name>
    <name type="synonym">Agaricus rosellus</name>
    <dbReference type="NCBI Taxonomy" id="1033263"/>
    <lineage>
        <taxon>Eukaryota</taxon>
        <taxon>Fungi</taxon>
        <taxon>Dikarya</taxon>
        <taxon>Basidiomycota</taxon>
        <taxon>Agaricomycotina</taxon>
        <taxon>Agaricomycetes</taxon>
        <taxon>Agaricomycetidae</taxon>
        <taxon>Agaricales</taxon>
        <taxon>Marasmiineae</taxon>
        <taxon>Mycenaceae</taxon>
        <taxon>Mycena</taxon>
    </lineage>
</organism>
<dbReference type="AlphaFoldDB" id="A0AAD7GFI6"/>
<dbReference type="EMBL" id="JARKIE010000053">
    <property type="protein sequence ID" value="KAJ7692273.1"/>
    <property type="molecule type" value="Genomic_DNA"/>
</dbReference>
<evidence type="ECO:0000313" key="2">
    <source>
        <dbReference type="Proteomes" id="UP001221757"/>
    </source>
</evidence>
<evidence type="ECO:0000313" key="1">
    <source>
        <dbReference type="EMBL" id="KAJ7692273.1"/>
    </source>
</evidence>
<proteinExistence type="predicted"/>
<protein>
    <submittedName>
        <fullName evidence="1">Uncharacterized protein</fullName>
    </submittedName>
</protein>
<keyword evidence="2" id="KW-1185">Reference proteome</keyword>
<gene>
    <name evidence="1" type="ORF">B0H17DRAFT_887411</name>
</gene>
<feature type="non-terminal residue" evidence="1">
    <location>
        <position position="1"/>
    </location>
</feature>
<comment type="caution">
    <text evidence="1">The sequence shown here is derived from an EMBL/GenBank/DDBJ whole genome shotgun (WGS) entry which is preliminary data.</text>
</comment>
<reference evidence="1" key="1">
    <citation type="submission" date="2023-03" db="EMBL/GenBank/DDBJ databases">
        <title>Massive genome expansion in bonnet fungi (Mycena s.s.) driven by repeated elements and novel gene families across ecological guilds.</title>
        <authorList>
            <consortium name="Lawrence Berkeley National Laboratory"/>
            <person name="Harder C.B."/>
            <person name="Miyauchi S."/>
            <person name="Viragh M."/>
            <person name="Kuo A."/>
            <person name="Thoen E."/>
            <person name="Andreopoulos B."/>
            <person name="Lu D."/>
            <person name="Skrede I."/>
            <person name="Drula E."/>
            <person name="Henrissat B."/>
            <person name="Morin E."/>
            <person name="Kohler A."/>
            <person name="Barry K."/>
            <person name="LaButti K."/>
            <person name="Morin E."/>
            <person name="Salamov A."/>
            <person name="Lipzen A."/>
            <person name="Mereny Z."/>
            <person name="Hegedus B."/>
            <person name="Baldrian P."/>
            <person name="Stursova M."/>
            <person name="Weitz H."/>
            <person name="Taylor A."/>
            <person name="Grigoriev I.V."/>
            <person name="Nagy L.G."/>
            <person name="Martin F."/>
            <person name="Kauserud H."/>
        </authorList>
    </citation>
    <scope>NUCLEOTIDE SEQUENCE</scope>
    <source>
        <strain evidence="1">CBHHK067</strain>
    </source>
</reference>